<dbReference type="KEGG" id="cyu:UCYN_05940"/>
<dbReference type="InterPro" id="IPR041440">
    <property type="entry name" value="HypF_C"/>
</dbReference>
<evidence type="ECO:0000256" key="3">
    <source>
        <dbReference type="ARBA" id="ARBA00022598"/>
    </source>
</evidence>
<gene>
    <name evidence="12" type="ordered locus">UCYN_05940</name>
</gene>
<dbReference type="PROSITE" id="PS00150">
    <property type="entry name" value="ACYLPHOSPHATASE_1"/>
    <property type="match status" value="1"/>
</dbReference>
<keyword evidence="3" id="KW-0436">Ligase</keyword>
<dbReference type="OrthoDB" id="9808093at2"/>
<dbReference type="EMBL" id="CP001842">
    <property type="protein sequence ID" value="ADB95318.1"/>
    <property type="molecule type" value="Genomic_DNA"/>
</dbReference>
<keyword evidence="9" id="KW-0378">Hydrolase</keyword>
<dbReference type="InterPro" id="IPR051060">
    <property type="entry name" value="Carbamoyltrans_HypF-like"/>
</dbReference>
<dbReference type="PANTHER" id="PTHR42959">
    <property type="entry name" value="CARBAMOYLTRANSFERASE"/>
    <property type="match status" value="1"/>
</dbReference>
<dbReference type="InterPro" id="IPR017968">
    <property type="entry name" value="Acylphosphatase_CS"/>
</dbReference>
<dbReference type="Pfam" id="PF22521">
    <property type="entry name" value="HypF_C_2"/>
    <property type="match status" value="1"/>
</dbReference>
<dbReference type="NCBIfam" id="TIGR00143">
    <property type="entry name" value="hypF"/>
    <property type="match status" value="1"/>
</dbReference>
<dbReference type="GO" id="GO:0008270">
    <property type="term" value="F:zinc ion binding"/>
    <property type="evidence" value="ECO:0007669"/>
    <property type="project" value="UniProtKB-KW"/>
</dbReference>
<dbReference type="STRING" id="1453429.UCYN_05940"/>
<dbReference type="PANTHER" id="PTHR42959:SF1">
    <property type="entry name" value="CARBAMOYLTRANSFERASE HYPF"/>
    <property type="match status" value="1"/>
</dbReference>
<evidence type="ECO:0000313" key="12">
    <source>
        <dbReference type="EMBL" id="ADB95318.1"/>
    </source>
</evidence>
<comment type="pathway">
    <text evidence="1">Protein modification; [NiFe] hydrogenase maturation.</text>
</comment>
<dbReference type="GO" id="GO:0003725">
    <property type="term" value="F:double-stranded RNA binding"/>
    <property type="evidence" value="ECO:0007669"/>
    <property type="project" value="InterPro"/>
</dbReference>
<dbReference type="InterPro" id="IPR017945">
    <property type="entry name" value="DHBP_synth_RibB-like_a/b_dom"/>
</dbReference>
<organism evidence="13">
    <name type="scientific">Atelocyanobacterium thalassa (isolate ALOHA)</name>
    <dbReference type="NCBI Taxonomy" id="1453429"/>
    <lineage>
        <taxon>Bacteria</taxon>
        <taxon>Bacillati</taxon>
        <taxon>Cyanobacteriota</taxon>
        <taxon>Cyanophyceae</taxon>
        <taxon>Oscillatoriophycideae</taxon>
        <taxon>Chroococcales</taxon>
        <taxon>Aphanothecaceae</taxon>
        <taxon>Candidatus Atelocyanobacterium</taxon>
        <taxon>Candidatus Atelocyanobacterium thalassae</taxon>
    </lineage>
</organism>
<evidence type="ECO:0000259" key="11">
    <source>
        <dbReference type="PROSITE" id="PS51163"/>
    </source>
</evidence>
<dbReference type="InterPro" id="IPR043129">
    <property type="entry name" value="ATPase_NBD"/>
</dbReference>
<keyword evidence="4" id="KW-0479">Metal-binding</keyword>
<dbReference type="PROSITE" id="PS51160">
    <property type="entry name" value="ACYLPHOSPHATASE_3"/>
    <property type="match status" value="1"/>
</dbReference>
<feature type="domain" description="Acylphosphatase-like" evidence="10">
    <location>
        <begin position="6"/>
        <end position="92"/>
    </location>
</feature>
<dbReference type="SUPFAM" id="SSF54975">
    <property type="entry name" value="Acylphosphatase/BLUF domain-like"/>
    <property type="match status" value="1"/>
</dbReference>
<evidence type="ECO:0000256" key="5">
    <source>
        <dbReference type="ARBA" id="ARBA00022771"/>
    </source>
</evidence>
<evidence type="ECO:0000259" key="10">
    <source>
        <dbReference type="PROSITE" id="PS51160"/>
    </source>
</evidence>
<dbReference type="Proteomes" id="UP000001405">
    <property type="component" value="Chromosome"/>
</dbReference>
<comment type="similarity">
    <text evidence="2 8">Belongs to the carbamoyltransferase HypF family.</text>
</comment>
<protein>
    <recommendedName>
        <fullName evidence="8">Carbamoyltransferase</fullName>
        <ecNumber evidence="8">6.2.-.-</ecNumber>
    </recommendedName>
</protein>
<dbReference type="InterPro" id="IPR036046">
    <property type="entry name" value="Acylphosphatase-like_dom_sf"/>
</dbReference>
<dbReference type="EC" id="6.2.-.-" evidence="8"/>
<evidence type="ECO:0000256" key="9">
    <source>
        <dbReference type="PROSITE-ProRule" id="PRU00520"/>
    </source>
</evidence>
<evidence type="ECO:0000256" key="8">
    <source>
        <dbReference type="PIRNR" id="PIRNR006256"/>
    </source>
</evidence>
<feature type="active site" evidence="9">
    <location>
        <position position="21"/>
    </location>
</feature>
<dbReference type="InterPro" id="IPR004421">
    <property type="entry name" value="Carbamoyltransferase_HypF"/>
</dbReference>
<feature type="domain" description="YrdC-like" evidence="11">
    <location>
        <begin position="202"/>
        <end position="386"/>
    </location>
</feature>
<dbReference type="SUPFAM" id="SSF53067">
    <property type="entry name" value="Actin-like ATPase domain"/>
    <property type="match status" value="1"/>
</dbReference>
<evidence type="ECO:0000256" key="2">
    <source>
        <dbReference type="ARBA" id="ARBA00008097"/>
    </source>
</evidence>
<dbReference type="Gene3D" id="3.30.110.120">
    <property type="match status" value="1"/>
</dbReference>
<dbReference type="PROSITE" id="PS51163">
    <property type="entry name" value="YRDC"/>
    <property type="match status" value="1"/>
</dbReference>
<name>D3EPB8_ATETH</name>
<comment type="catalytic activity">
    <reaction evidence="7">
        <text>C-terminal L-cysteinyl-[HypE protein] + carbamoyl phosphate + ATP + H2O = C-terminal S-carboxamide-L-cysteinyl-[HypE protein] + AMP + phosphate + diphosphate + H(+)</text>
        <dbReference type="Rhea" id="RHEA:55636"/>
        <dbReference type="Rhea" id="RHEA-COMP:14247"/>
        <dbReference type="Rhea" id="RHEA-COMP:14392"/>
        <dbReference type="ChEBI" id="CHEBI:15377"/>
        <dbReference type="ChEBI" id="CHEBI:15378"/>
        <dbReference type="ChEBI" id="CHEBI:30616"/>
        <dbReference type="ChEBI" id="CHEBI:33019"/>
        <dbReference type="ChEBI" id="CHEBI:43474"/>
        <dbReference type="ChEBI" id="CHEBI:58228"/>
        <dbReference type="ChEBI" id="CHEBI:76913"/>
        <dbReference type="ChEBI" id="CHEBI:139126"/>
        <dbReference type="ChEBI" id="CHEBI:456215"/>
    </reaction>
</comment>
<evidence type="ECO:0000313" key="13">
    <source>
        <dbReference type="Proteomes" id="UP000001405"/>
    </source>
</evidence>
<dbReference type="HOGENOM" id="CLU_009164_0_0_3"/>
<dbReference type="UniPathway" id="UPA00335"/>
<evidence type="ECO:0000256" key="1">
    <source>
        <dbReference type="ARBA" id="ARBA00004711"/>
    </source>
</evidence>
<dbReference type="InterPro" id="IPR011125">
    <property type="entry name" value="Znf_HypF"/>
</dbReference>
<dbReference type="RefSeq" id="WP_012953982.1">
    <property type="nucleotide sequence ID" value="NC_013771.1"/>
</dbReference>
<dbReference type="InterPro" id="IPR055128">
    <property type="entry name" value="HypF_C_2"/>
</dbReference>
<dbReference type="Gene3D" id="3.30.420.360">
    <property type="match status" value="1"/>
</dbReference>
<dbReference type="Pfam" id="PF17788">
    <property type="entry name" value="HypF_C"/>
    <property type="match status" value="1"/>
</dbReference>
<dbReference type="GO" id="GO:0016874">
    <property type="term" value="F:ligase activity"/>
    <property type="evidence" value="ECO:0007669"/>
    <property type="project" value="UniProtKB-UniRule"/>
</dbReference>
<dbReference type="InterPro" id="IPR001792">
    <property type="entry name" value="Acylphosphatase-like_dom"/>
</dbReference>
<accession>D3EPB8</accession>
<dbReference type="PIRSF" id="PIRSF006256">
    <property type="entry name" value="CMPcnvr_hdrg_mat"/>
    <property type="match status" value="1"/>
</dbReference>
<dbReference type="GO" id="GO:0016743">
    <property type="term" value="F:carboxyl- or carbamoyltransferase activity"/>
    <property type="evidence" value="ECO:0007669"/>
    <property type="project" value="UniProtKB-UniRule"/>
</dbReference>
<keyword evidence="6" id="KW-0862">Zinc</keyword>
<dbReference type="FunFam" id="3.30.420.40:FF:000124">
    <property type="entry name" value="Carbamoyltransferase HypF"/>
    <property type="match status" value="1"/>
</dbReference>
<dbReference type="PATRIC" id="fig|713887.8.peg.552"/>
<dbReference type="SUPFAM" id="SSF55821">
    <property type="entry name" value="YrdC/RibB"/>
    <property type="match status" value="1"/>
</dbReference>
<feature type="active site" evidence="9">
    <location>
        <position position="39"/>
    </location>
</feature>
<evidence type="ECO:0000256" key="4">
    <source>
        <dbReference type="ARBA" id="ARBA00022723"/>
    </source>
</evidence>
<keyword evidence="13" id="KW-1185">Reference proteome</keyword>
<dbReference type="Pfam" id="PF00708">
    <property type="entry name" value="Acylphosphatase"/>
    <property type="match status" value="1"/>
</dbReference>
<evidence type="ECO:0000256" key="6">
    <source>
        <dbReference type="ARBA" id="ARBA00022833"/>
    </source>
</evidence>
<keyword evidence="5" id="KW-0863">Zinc-finger</keyword>
<evidence type="ECO:0000256" key="7">
    <source>
        <dbReference type="ARBA" id="ARBA00048220"/>
    </source>
</evidence>
<dbReference type="GO" id="GO:0051604">
    <property type="term" value="P:protein maturation"/>
    <property type="evidence" value="ECO:0007669"/>
    <property type="project" value="TreeGrafter"/>
</dbReference>
<sequence length="761" mass="86507">MSQVKRLNIIIKGIVQGVGFRPFIYKLSTKLDLKGVVINSGSGIIIEVEGNHNNLQSFLSKLHQEKPIVSKIDYVSVIILKPFGYLTFKINNSINDKKNVKVPPDMATCQDCLEEISNPISRRYLYPFTNCTDCGSRYSIIHGLPYDRSQTSIKKFIMCQFCQKEYNNSFSKRFHSQINLCPYCGPKLKLLNHRGKVLSYSLEALRQCINDLKAGKIVAVKGLGGFQIIVNARNTNSIHKLRKYKNRPKKPFALMYSSLKAVRTDCQISLLEKELLISSQAPIVLLKKKNNNQNCNIAPNNPYLGVMLASTSLHYLLLKELNFPLIITSGNINSEPICINEKEAVQQLGNIVDLFLTHDFPIVRPIDDSVVRIIQGKKFFMRCARGYAPISLTIHKQLYFNSKKFIVQPSILAVGSHAKNTVAILKDNQIFVSQYIGDLSALKTFESFKNTINNLRTLYEFKPEIIVCDKHPDYISSNFAEIQNLPLRKVQHHYAHALSCMLDNKLKPPVLGIVWDGTGYGDDDKVWGGEFILILDNSYKRIACLHSFKLPGGNKAMKDPKRSALGILYEVPNLEKNLELSFFKEFSKQELSLLQQMLSLDINVFLTTSIGRLFDGVAAILGICYENTFEGQSCMMLEHATLKFKTEDSYTYNIIRIKYPYIIDWKSMIREIIQDINKKISSEKISVKFHNTLAEIIVDIAKISQVKNILLSGGCFQNKYLTERAIFRLEQENFVPFFHQKVPSNDEGIAIGQIVAEIIHK</sequence>
<comment type="catalytic activity">
    <reaction evidence="9">
        <text>an acyl phosphate + H2O = a carboxylate + phosphate + H(+)</text>
        <dbReference type="Rhea" id="RHEA:14965"/>
        <dbReference type="ChEBI" id="CHEBI:15377"/>
        <dbReference type="ChEBI" id="CHEBI:15378"/>
        <dbReference type="ChEBI" id="CHEBI:29067"/>
        <dbReference type="ChEBI" id="CHEBI:43474"/>
        <dbReference type="ChEBI" id="CHEBI:59918"/>
        <dbReference type="EC" id="3.6.1.7"/>
    </reaction>
</comment>
<dbReference type="Pfam" id="PF07503">
    <property type="entry name" value="zf-HYPF"/>
    <property type="match status" value="2"/>
</dbReference>
<proteinExistence type="inferred from homology"/>
<dbReference type="GO" id="GO:0003998">
    <property type="term" value="F:acylphosphatase activity"/>
    <property type="evidence" value="ECO:0007669"/>
    <property type="project" value="UniProtKB-EC"/>
</dbReference>
<reference evidence="12 13" key="1">
    <citation type="journal article" date="2010" name="Nature">
        <title>Metabolic streamlining in an open-ocean nitrogen-fixing cyanobacterium.</title>
        <authorList>
            <person name="Tripp H.J."/>
            <person name="Bench S.R."/>
            <person name="Turk K.A."/>
            <person name="Foster R.A."/>
            <person name="Desany B.A."/>
            <person name="Niazi F."/>
            <person name="Affourtit J.P."/>
            <person name="Zehr J.P."/>
        </authorList>
    </citation>
    <scope>NUCLEOTIDE SEQUENCE [LARGE SCALE GENOMIC DNA]</scope>
    <source>
        <strain evidence="13">ALOHA</strain>
    </source>
</reference>
<dbReference type="InterPro" id="IPR006070">
    <property type="entry name" value="Sua5-like_dom"/>
</dbReference>
<dbReference type="Pfam" id="PF01300">
    <property type="entry name" value="Sua5_yciO_yrdC"/>
    <property type="match status" value="1"/>
</dbReference>
<dbReference type="AlphaFoldDB" id="D3EPB8"/>
<dbReference type="Gene3D" id="3.30.420.40">
    <property type="match status" value="1"/>
</dbReference>
<dbReference type="Gene3D" id="3.90.870.50">
    <property type="match status" value="1"/>
</dbReference>